<evidence type="ECO:0000313" key="3">
    <source>
        <dbReference type="Proteomes" id="UP001144280"/>
    </source>
</evidence>
<dbReference type="Proteomes" id="UP001144280">
    <property type="component" value="Unassembled WGS sequence"/>
</dbReference>
<evidence type="ECO:0000313" key="2">
    <source>
        <dbReference type="EMBL" id="GLI00814.1"/>
    </source>
</evidence>
<protein>
    <submittedName>
        <fullName evidence="2">Uncharacterized protein</fullName>
    </submittedName>
</protein>
<accession>A0ABQ5R1Z6</accession>
<dbReference type="SUPFAM" id="SSF56973">
    <property type="entry name" value="Aerolisin/ETX pore-forming domain"/>
    <property type="match status" value="1"/>
</dbReference>
<feature type="signal peptide" evidence="1">
    <location>
        <begin position="1"/>
        <end position="33"/>
    </location>
</feature>
<feature type="chain" id="PRO_5045200136" evidence="1">
    <location>
        <begin position="34"/>
        <end position="164"/>
    </location>
</feature>
<sequence>MAGWENVPMLRRILVVLTAVCGLTALGAAPAHADSAWGWKIYRASSTTYCGGKMVASYANNTAISINYSRSVTTSEQVSISATISGGTERIGIEIGASNEQTITINDQISMVIPPYTIVNINARLTRETWNLEYRNLIIQSYGTGVSTRPVGMCVSTAPVPGGP</sequence>
<organism evidence="2 3">
    <name type="scientific">Phytohabitans aurantiacus</name>
    <dbReference type="NCBI Taxonomy" id="3016789"/>
    <lineage>
        <taxon>Bacteria</taxon>
        <taxon>Bacillati</taxon>
        <taxon>Actinomycetota</taxon>
        <taxon>Actinomycetes</taxon>
        <taxon>Micromonosporales</taxon>
        <taxon>Micromonosporaceae</taxon>
    </lineage>
</organism>
<evidence type="ECO:0000256" key="1">
    <source>
        <dbReference type="SAM" id="SignalP"/>
    </source>
</evidence>
<proteinExistence type="predicted"/>
<keyword evidence="3" id="KW-1185">Reference proteome</keyword>
<dbReference type="EMBL" id="BSDI01000037">
    <property type="protein sequence ID" value="GLI00814.1"/>
    <property type="molecule type" value="Genomic_DNA"/>
</dbReference>
<keyword evidence="1" id="KW-0732">Signal</keyword>
<name>A0ABQ5R1Z6_9ACTN</name>
<gene>
    <name evidence="2" type="ORF">Pa4123_60900</name>
</gene>
<reference evidence="2" key="1">
    <citation type="submission" date="2022-12" db="EMBL/GenBank/DDBJ databases">
        <title>New Phytohabitans aurantiacus sp. RD004123 nov., an actinomycete isolated from soil.</title>
        <authorList>
            <person name="Triningsih D.W."/>
            <person name="Harunari E."/>
            <person name="Igarashi Y."/>
        </authorList>
    </citation>
    <scope>NUCLEOTIDE SEQUENCE</scope>
    <source>
        <strain evidence="2">RD004123</strain>
    </source>
</reference>
<comment type="caution">
    <text evidence="2">The sequence shown here is derived from an EMBL/GenBank/DDBJ whole genome shotgun (WGS) entry which is preliminary data.</text>
</comment>
<dbReference type="RefSeq" id="WP_281901383.1">
    <property type="nucleotide sequence ID" value="NZ_BSDI01000037.1"/>
</dbReference>